<proteinExistence type="inferred from homology"/>
<comment type="similarity">
    <text evidence="1">Belongs to the ubiquitin-activating E1 family.</text>
</comment>
<dbReference type="PANTHER" id="PTHR10953">
    <property type="entry name" value="UBIQUITIN-ACTIVATING ENZYME E1"/>
    <property type="match status" value="1"/>
</dbReference>
<sequence>MVMETLRDSPRPIPLVTSRVSYLPGYTTDHRKSVVMTDSARPGGSSTPRGRKTSAYHSNVAIYSDWFQRAEASLSRAQELNIMVTVRADTDNVEDKSDTFFQQFNIVVATECSQDQLVRINNICRENNVLFFCGDVFGMFGYTFADLLSHQFVEEKNTKVDKLTVTTTIKKEMTCVPLQDALATHWDGILTNKLKKMDPSYFLLLVLLAFRKKKSRDPNPAERAEDIIELKKLRDKTLSSVGVPPEKVSDELFRVSPVCAIVGGIMAQEIIKAASKLHEPYDNMFFFNPTTNGGFIECVGK</sequence>
<evidence type="ECO:0000256" key="1">
    <source>
        <dbReference type="ARBA" id="ARBA00005673"/>
    </source>
</evidence>
<dbReference type="InterPro" id="IPR000594">
    <property type="entry name" value="ThiF_NAD_FAD-bd"/>
</dbReference>
<dbReference type="Pfam" id="PF00899">
    <property type="entry name" value="ThiF"/>
    <property type="match status" value="1"/>
</dbReference>
<dbReference type="GO" id="GO:0016925">
    <property type="term" value="P:protein sumoylation"/>
    <property type="evidence" value="ECO:0007669"/>
    <property type="project" value="TreeGrafter"/>
</dbReference>
<name>A0A7R9DG46_TIMPO</name>
<dbReference type="PANTHER" id="PTHR10953:SF162">
    <property type="entry name" value="SUMO-ACTIVATING ENZYME SUBUNIT 1"/>
    <property type="match status" value="1"/>
</dbReference>
<dbReference type="GO" id="GO:0005737">
    <property type="term" value="C:cytoplasm"/>
    <property type="evidence" value="ECO:0007669"/>
    <property type="project" value="TreeGrafter"/>
</dbReference>
<dbReference type="AlphaFoldDB" id="A0A7R9DG46"/>
<evidence type="ECO:0000259" key="2">
    <source>
        <dbReference type="Pfam" id="PF00899"/>
    </source>
</evidence>
<protein>
    <recommendedName>
        <fullName evidence="2">THIF-type NAD/FAD binding fold domain-containing protein</fullName>
    </recommendedName>
</protein>
<accession>A0A7R9DG46</accession>
<dbReference type="EMBL" id="OD007560">
    <property type="protein sequence ID" value="CAD7414115.1"/>
    <property type="molecule type" value="Genomic_DNA"/>
</dbReference>
<evidence type="ECO:0000313" key="3">
    <source>
        <dbReference type="EMBL" id="CAD7414115.1"/>
    </source>
</evidence>
<dbReference type="GO" id="GO:0031510">
    <property type="term" value="C:SUMO activating enzyme complex"/>
    <property type="evidence" value="ECO:0007669"/>
    <property type="project" value="TreeGrafter"/>
</dbReference>
<dbReference type="GO" id="GO:0019948">
    <property type="term" value="F:SUMO activating enzyme activity"/>
    <property type="evidence" value="ECO:0007669"/>
    <property type="project" value="TreeGrafter"/>
</dbReference>
<gene>
    <name evidence="3" type="ORF">TPSB3V08_LOCUS9458</name>
</gene>
<dbReference type="Gene3D" id="3.40.50.720">
    <property type="entry name" value="NAD(P)-binding Rossmann-like Domain"/>
    <property type="match status" value="1"/>
</dbReference>
<feature type="domain" description="THIF-type NAD/FAD binding fold" evidence="2">
    <location>
        <begin position="69"/>
        <end position="292"/>
    </location>
</feature>
<reference evidence="3" key="1">
    <citation type="submission" date="2020-11" db="EMBL/GenBank/DDBJ databases">
        <authorList>
            <person name="Tran Van P."/>
        </authorList>
    </citation>
    <scope>NUCLEOTIDE SEQUENCE</scope>
</reference>
<organism evidence="3">
    <name type="scientific">Timema poppense</name>
    <name type="common">Walking stick</name>
    <dbReference type="NCBI Taxonomy" id="170557"/>
    <lineage>
        <taxon>Eukaryota</taxon>
        <taxon>Metazoa</taxon>
        <taxon>Ecdysozoa</taxon>
        <taxon>Arthropoda</taxon>
        <taxon>Hexapoda</taxon>
        <taxon>Insecta</taxon>
        <taxon>Pterygota</taxon>
        <taxon>Neoptera</taxon>
        <taxon>Polyneoptera</taxon>
        <taxon>Phasmatodea</taxon>
        <taxon>Timematodea</taxon>
        <taxon>Timematoidea</taxon>
        <taxon>Timematidae</taxon>
        <taxon>Timema</taxon>
    </lineage>
</organism>
<dbReference type="InterPro" id="IPR035985">
    <property type="entry name" value="Ubiquitin-activating_enz"/>
</dbReference>
<dbReference type="InterPro" id="IPR045886">
    <property type="entry name" value="ThiF/MoeB/HesA"/>
</dbReference>
<dbReference type="SUPFAM" id="SSF69572">
    <property type="entry name" value="Activating enzymes of the ubiquitin-like proteins"/>
    <property type="match status" value="1"/>
</dbReference>